<dbReference type="Pfam" id="PF05406">
    <property type="entry name" value="WGR"/>
    <property type="match status" value="1"/>
</dbReference>
<accession>A0A5C0ATU6</accession>
<dbReference type="PANTHER" id="PTHR30634:SF13">
    <property type="entry name" value="PROTEIN YEHF"/>
    <property type="match status" value="1"/>
</dbReference>
<dbReference type="PROSITE" id="PS51977">
    <property type="entry name" value="WGR"/>
    <property type="match status" value="1"/>
</dbReference>
<dbReference type="SUPFAM" id="SSF142921">
    <property type="entry name" value="WGR domain-like"/>
    <property type="match status" value="1"/>
</dbReference>
<sequence>MERYELVEGSAAKFWEVSVTGDTVTVRFGRIGTNGQTKDKQLADAAAAEKEKLKLVKEKTGKGYVLTGSGPSPAPAASATPAAAPKAAKATTTKAKTATAKDDATDEHASSAAAAPPPSPEKAADATTAPDALDASPKDSTADVTSPSANASAAFAEESARHGLLFKGTALPTRSRPRATIDAARDWAAYRQHMAALPKEARDRPAELRRLKERDADTPPTVDLDAMVTWLNDAAVVWEVASSGNYREGSSVTDDRIGSLASLARWGIATLGAQAMVDVVQRATPVPPKHRGYQDLAWAEPYALAMRQAFTAIASDADYDAALNAAQDAVAADPSLATFFTFVFADDRPASHALQALSQLQAAAAANIDIASNSSLLPLLADAPPSAVAAWRQKRQYLFYFVYLHVSPETVAATLTEVARHHGESALPALEWLLHYADEGRRTTVARALLETRDESAFAVLLPYLHERWIRAALDAAIKAYPVWSFRQLLGLAASSRVEPAIKARLAEVIATHGEANVRQWAEGLGAKETAALERSFAVRDVAIAADDALPAILRSMPWRTPASKAGKPITVLSLTPIDTPFAFATDELSDEAPMRGQPMVMEKLTELATFVHRAEKNQKPGWRSMPALDSLPAASELSGEQWLEWVVARLKAARAANAYLTSTDYAQLYATIHMHHESLSLALWEMPAVAQEFYLNWEVTTARMLKRFGERAAPGFGVLVGQDPLYFLPHAMAVDSAHIAPHAARALTKLKKGSPLAIPWLRRYRRTAMMRLIPDAMGKPGALRDAASQTLRWFVDDAEDGRAALDEAVAAYAASNPEVKESIDQVVAQDPADNVPSKPPKLPIWFQAALFTRPELASGAGALSDDAVRGLGEMLMLGATGEPYVGVARTRAALTPESAAAFSWDVFSAWMSEGAPGKENWALRAVGWLGDDECARNLTKLIRKWPGEAAHARAVTGLEVLTDIGSDVALMNLNGIAEKLKFKGLQEKAREKIAAIAEARDLTPEELADRLAPDLGLDERGGLDLNFGERTFRVGFDEFLKPWVKDAEGRRLKDLPKPNKSDDPELSKQASATWSTLKKDARAIASLQITRLEAMLANSRRVKPEVFQVFFATHPLIRHLTQRLLWGTFADDHATSKPTQVFRLTEDLSAADVNDDPVELDVSADANYRIGLVHPLQLDDEARAAWGTVFADYEIAQPFLQLGRETYVLDEAERGVDTISRFADAEVETTRLRGMSTRGWQIGAPQDGGVSMWLERPVNFADGKTGTVYLHISEGIYAGAQEYEPKTQKMGTMGLDDPWGSNARQGKSGRSFGDLDPISASELLRVPSLVASSAGA</sequence>
<dbReference type="Gene3D" id="2.20.140.10">
    <property type="entry name" value="WGR domain"/>
    <property type="match status" value="1"/>
</dbReference>
<feature type="region of interest" description="Disordered" evidence="1">
    <location>
        <begin position="1052"/>
        <end position="1072"/>
    </location>
</feature>
<dbReference type="InterPro" id="IPR008893">
    <property type="entry name" value="WGR_domain"/>
</dbReference>
<keyword evidence="4" id="KW-1185">Reference proteome</keyword>
<dbReference type="Proteomes" id="UP000325161">
    <property type="component" value="Chromosome"/>
</dbReference>
<feature type="compositionally biased region" description="Low complexity" evidence="1">
    <location>
        <begin position="146"/>
        <end position="155"/>
    </location>
</feature>
<feature type="domain" description="WGR" evidence="2">
    <location>
        <begin position="1"/>
        <end position="78"/>
    </location>
</feature>
<proteinExistence type="predicted"/>
<dbReference type="CDD" id="cd07996">
    <property type="entry name" value="WGR_MMR_like"/>
    <property type="match status" value="1"/>
</dbReference>
<feature type="compositionally biased region" description="Basic and acidic residues" evidence="1">
    <location>
        <begin position="1052"/>
        <end position="1067"/>
    </location>
</feature>
<dbReference type="EMBL" id="CP043046">
    <property type="protein sequence ID" value="QEI05535.1"/>
    <property type="molecule type" value="Genomic_DNA"/>
</dbReference>
<organism evidence="3 4">
    <name type="scientific">Pigmentiphaga aceris</name>
    <dbReference type="NCBI Taxonomy" id="1940612"/>
    <lineage>
        <taxon>Bacteria</taxon>
        <taxon>Pseudomonadati</taxon>
        <taxon>Pseudomonadota</taxon>
        <taxon>Betaproteobacteria</taxon>
        <taxon>Burkholderiales</taxon>
        <taxon>Alcaligenaceae</taxon>
        <taxon>Pigmentiphaga</taxon>
    </lineage>
</organism>
<feature type="compositionally biased region" description="Low complexity" evidence="1">
    <location>
        <begin position="125"/>
        <end position="135"/>
    </location>
</feature>
<dbReference type="InterPro" id="IPR025406">
    <property type="entry name" value="DUF4132"/>
</dbReference>
<evidence type="ECO:0000259" key="2">
    <source>
        <dbReference type="PROSITE" id="PS51977"/>
    </source>
</evidence>
<evidence type="ECO:0000313" key="3">
    <source>
        <dbReference type="EMBL" id="QEI05535.1"/>
    </source>
</evidence>
<dbReference type="OrthoDB" id="8859114at2"/>
<dbReference type="Pfam" id="PF13569">
    <property type="entry name" value="DUF4132"/>
    <property type="match status" value="1"/>
</dbReference>
<reference evidence="3 4" key="1">
    <citation type="submission" date="2019-08" db="EMBL/GenBank/DDBJ databases">
        <title>Amphibian skin-associated Pigmentiphaga: genome sequence and occurrence across geography and hosts.</title>
        <authorList>
            <person name="Bletz M.C."/>
            <person name="Bunk B."/>
            <person name="Sproeer C."/>
            <person name="Biwer P."/>
            <person name="Reiter S."/>
            <person name="Rabemananjara F.C.E."/>
            <person name="Schulz S."/>
            <person name="Overmann J."/>
            <person name="Vences M."/>
        </authorList>
    </citation>
    <scope>NUCLEOTIDE SEQUENCE [LARGE SCALE GENOMIC DNA]</scope>
    <source>
        <strain evidence="3 4">Mada1488</strain>
    </source>
</reference>
<dbReference type="InterPro" id="IPR036930">
    <property type="entry name" value="WGR_dom_sf"/>
</dbReference>
<dbReference type="InterPro" id="IPR049809">
    <property type="entry name" value="YehF/YfeS-like_WGR"/>
</dbReference>
<dbReference type="RefSeq" id="WP_148813845.1">
    <property type="nucleotide sequence ID" value="NZ_CP043046.1"/>
</dbReference>
<name>A0A5C0ATU6_9BURK</name>
<dbReference type="PANTHER" id="PTHR30634">
    <property type="entry name" value="OUTER MEMBRANE LOLAB LIPOPROTEIN INSERTION APPARATUS"/>
    <property type="match status" value="1"/>
</dbReference>
<feature type="region of interest" description="Disordered" evidence="1">
    <location>
        <begin position="1292"/>
        <end position="1315"/>
    </location>
</feature>
<dbReference type="KEGG" id="pacr:FXN63_06535"/>
<evidence type="ECO:0000256" key="1">
    <source>
        <dbReference type="SAM" id="MobiDB-lite"/>
    </source>
</evidence>
<protein>
    <submittedName>
        <fullName evidence="3">DUF4132 domain-containing protein</fullName>
    </submittedName>
</protein>
<gene>
    <name evidence="3" type="ORF">FXN63_06535</name>
</gene>
<dbReference type="InterPro" id="IPR050458">
    <property type="entry name" value="LolB"/>
</dbReference>
<feature type="compositionally biased region" description="Basic and acidic residues" evidence="1">
    <location>
        <begin position="99"/>
        <end position="109"/>
    </location>
</feature>
<feature type="region of interest" description="Disordered" evidence="1">
    <location>
        <begin position="63"/>
        <end position="155"/>
    </location>
</feature>
<feature type="compositionally biased region" description="Low complexity" evidence="1">
    <location>
        <begin position="75"/>
        <end position="98"/>
    </location>
</feature>
<dbReference type="SMART" id="SM00773">
    <property type="entry name" value="WGR"/>
    <property type="match status" value="1"/>
</dbReference>
<evidence type="ECO:0000313" key="4">
    <source>
        <dbReference type="Proteomes" id="UP000325161"/>
    </source>
</evidence>